<evidence type="ECO:0000313" key="2">
    <source>
        <dbReference type="EMBL" id="EGW22481.1"/>
    </source>
</evidence>
<dbReference type="Proteomes" id="UP000004664">
    <property type="component" value="Unassembled WGS sequence"/>
</dbReference>
<evidence type="ECO:0000259" key="1">
    <source>
        <dbReference type="Pfam" id="PF13524"/>
    </source>
</evidence>
<reference evidence="2 3" key="1">
    <citation type="submission" date="2011-06" db="EMBL/GenBank/DDBJ databases">
        <title>Genomic sequence of Methylobacter tundripaludum SV96.</title>
        <authorList>
            <consortium name="US DOE Joint Genome Institute"/>
            <person name="Lucas S."/>
            <person name="Han J."/>
            <person name="Lapidus A."/>
            <person name="Cheng J.-F."/>
            <person name="Goodwin L."/>
            <person name="Pitluck S."/>
            <person name="Held B."/>
            <person name="Detter J.C."/>
            <person name="Han C."/>
            <person name="Tapia R."/>
            <person name="Land M."/>
            <person name="Hauser L."/>
            <person name="Kyrpides N."/>
            <person name="Ivanova N."/>
            <person name="Ovchinnikova G."/>
            <person name="Pagani I."/>
            <person name="Klotz M.G."/>
            <person name="Dispirito A.A."/>
            <person name="Murrell J.C."/>
            <person name="Dunfield P."/>
            <person name="Kalyuzhnaya M.G."/>
            <person name="Svenning M."/>
            <person name="Trotsenko Y.A."/>
            <person name="Stein L.Y."/>
            <person name="Woyke T."/>
        </authorList>
    </citation>
    <scope>NUCLEOTIDE SEQUENCE [LARGE SCALE GENOMIC DNA]</scope>
    <source>
        <strain evidence="3">ATCC BAA-1195 / DSM 17260 / SV96</strain>
    </source>
</reference>
<dbReference type="OrthoDB" id="5573469at2"/>
<evidence type="ECO:0000313" key="3">
    <source>
        <dbReference type="Proteomes" id="UP000004664"/>
    </source>
</evidence>
<sequence>MTQGSEENRQVNLVKDIFFLNIEDAYSEAAKQNKIVDEQGGERLQYCYYDGLLTDIVLDNFIQVPADDFIKFFSHNRLPVPQIIAISQDGVVHFNEMPADVIEEVKQYRTKYLAGYIHFDTYFVDPLLALNVAKQRNRVYCKHPTIDGLQLCYYRGELPEHSIKNLVHVELHDLVEFFILSKLRLPEMLEIPDELEDELKRAVREDVANALNDIIKKRAALIEQLTQKAKAQKPVIVDGEPIRIVIHTSRFTTVMQYCSRGVAKAFEKRGCQVLFYIEANDMEINNHIDCLSQFIDFNPHAVFCVNALFNNFFHDDVINIIWWQDSMPQIKNQVLLNWRQNDFNFSISPIYDQYLKQCGAGTVERQLFVIDEEVFYSDDNRQRQQKIIFVGTSYLMRIDFSDDWVQQVIAELVGILNRGGRFDEQTVTSVAERSSLTYEFVFWELLHYVVRDYSIKWLCRNSALPVEIYGRYWDQDPLVAPFFRGELVHGVEVAEAYRSATYAVVSHPCEINSQRLAEVAACGCIPVVYDCRDVAEKPHWDDYCLFFKTEDDLKNIIDNRLRPAKSPIVLAKNFTYDAAVDHFIEKSALKALLGKPAFGDCQVSA</sequence>
<dbReference type="STRING" id="697282.Mettu_1295"/>
<proteinExistence type="predicted"/>
<dbReference type="Pfam" id="PF13524">
    <property type="entry name" value="Glyco_trans_1_2"/>
    <property type="match status" value="1"/>
</dbReference>
<gene>
    <name evidence="2" type="ORF">Mettu_1295</name>
</gene>
<dbReference type="InterPro" id="IPR055259">
    <property type="entry name" value="YkvP/CgeB_Glyco_trans-like"/>
</dbReference>
<dbReference type="eggNOG" id="COG4641">
    <property type="taxonomic scope" value="Bacteria"/>
</dbReference>
<accession>G3IT82</accession>
<keyword evidence="3" id="KW-1185">Reference proteome</keyword>
<dbReference type="AlphaFoldDB" id="G3IT82"/>
<dbReference type="EMBL" id="JH109152">
    <property type="protein sequence ID" value="EGW22481.1"/>
    <property type="molecule type" value="Genomic_DNA"/>
</dbReference>
<dbReference type="HOGENOM" id="CLU_450418_0_0_6"/>
<feature type="domain" description="Spore protein YkvP/CgeB glycosyl transferase-like" evidence="1">
    <location>
        <begin position="460"/>
        <end position="559"/>
    </location>
</feature>
<name>G3IT82_METTV</name>
<protein>
    <recommendedName>
        <fullName evidence="1">Spore protein YkvP/CgeB glycosyl transferase-like domain-containing protein</fullName>
    </recommendedName>
</protein>
<organism evidence="2 3">
    <name type="scientific">Methylobacter tundripaludum (strain ATCC BAA-1195 / DSM 17260 / SV96)</name>
    <dbReference type="NCBI Taxonomy" id="697282"/>
    <lineage>
        <taxon>Bacteria</taxon>
        <taxon>Pseudomonadati</taxon>
        <taxon>Pseudomonadota</taxon>
        <taxon>Gammaproteobacteria</taxon>
        <taxon>Methylococcales</taxon>
        <taxon>Methylococcaceae</taxon>
        <taxon>Methylobacter</taxon>
    </lineage>
</organism>
<dbReference type="RefSeq" id="WP_006890452.1">
    <property type="nucleotide sequence ID" value="NZ_JH109152.1"/>
</dbReference>